<keyword evidence="3" id="KW-0805">Transcription regulation</keyword>
<dbReference type="InterPro" id="IPR006751">
    <property type="entry name" value="TAFII55_prot_cons_reg"/>
</dbReference>
<keyword evidence="9" id="KW-1185">Reference proteome</keyword>
<organism evidence="8 9">
    <name type="scientific">Mycoemilia scoparia</name>
    <dbReference type="NCBI Taxonomy" id="417184"/>
    <lineage>
        <taxon>Eukaryota</taxon>
        <taxon>Fungi</taxon>
        <taxon>Fungi incertae sedis</taxon>
        <taxon>Zoopagomycota</taxon>
        <taxon>Kickxellomycotina</taxon>
        <taxon>Kickxellomycetes</taxon>
        <taxon>Kickxellales</taxon>
        <taxon>Kickxellaceae</taxon>
        <taxon>Mycoemilia</taxon>
    </lineage>
</organism>
<sequence>MITGTEGLGRQDTGNKIKLKLLTSKNDEDQNKHIGIMSGGVGGGIGEDFGDLLQMEDQIILRLPLDLASEVRELVDKREIDDHISIKFKDERRALFKWKDKTFSSRLVDLPTILESSRTFDKKQILKTADICQMLIVDEEMEESKWKELKPLKKREYIHPHGIAPAFWHAKDMRFRKHLSKSKIQSIEDEVERLLQEDSESNIIRYEILDVQGDDEVDVGTPRMDNIRDDGRPFDASSGVVRPDGEDEERASNIDMDDFDIELAAELDRGFKELGHENEDEDNEEGDEDDEDEDEEDEFGDGSEMEDVEAEFGMGAEDDDDDEEDEFDDDSDNDGDSDGEQPGNERLIQKKLLNEEVAELEIMIQRKTRDLESARNDIIKKRFEENLQKLSSELDSKKAQLQAIEKEEEESKVA</sequence>
<dbReference type="GO" id="GO:0016251">
    <property type="term" value="F:RNA polymerase II general transcription initiation factor activity"/>
    <property type="evidence" value="ECO:0007669"/>
    <property type="project" value="TreeGrafter"/>
</dbReference>
<evidence type="ECO:0000256" key="6">
    <source>
        <dbReference type="SAM" id="MobiDB-lite"/>
    </source>
</evidence>
<dbReference type="CDD" id="cd08047">
    <property type="entry name" value="TAF7"/>
    <property type="match status" value="1"/>
</dbReference>
<feature type="compositionally biased region" description="Acidic residues" evidence="6">
    <location>
        <begin position="245"/>
        <end position="258"/>
    </location>
</feature>
<name>A0A9W8A1I5_9FUNG</name>
<evidence type="ECO:0000259" key="7">
    <source>
        <dbReference type="SMART" id="SM01370"/>
    </source>
</evidence>
<reference evidence="8" key="1">
    <citation type="submission" date="2022-07" db="EMBL/GenBank/DDBJ databases">
        <title>Phylogenomic reconstructions and comparative analyses of Kickxellomycotina fungi.</title>
        <authorList>
            <person name="Reynolds N.K."/>
            <person name="Stajich J.E."/>
            <person name="Barry K."/>
            <person name="Grigoriev I.V."/>
            <person name="Crous P."/>
            <person name="Smith M.E."/>
        </authorList>
    </citation>
    <scope>NUCLEOTIDE SEQUENCE</scope>
    <source>
        <strain evidence="8">NBRC 100468</strain>
    </source>
</reference>
<evidence type="ECO:0000256" key="4">
    <source>
        <dbReference type="ARBA" id="ARBA00023163"/>
    </source>
</evidence>
<evidence type="ECO:0000256" key="1">
    <source>
        <dbReference type="ARBA" id="ARBA00004123"/>
    </source>
</evidence>
<keyword evidence="4" id="KW-0804">Transcription</keyword>
<proteinExistence type="inferred from homology"/>
<accession>A0A9W8A1I5</accession>
<comment type="caution">
    <text evidence="8">The sequence shown here is derived from an EMBL/GenBank/DDBJ whole genome shotgun (WGS) entry which is preliminary data.</text>
</comment>
<evidence type="ECO:0000256" key="5">
    <source>
        <dbReference type="ARBA" id="ARBA00023242"/>
    </source>
</evidence>
<evidence type="ECO:0000256" key="3">
    <source>
        <dbReference type="ARBA" id="ARBA00023015"/>
    </source>
</evidence>
<dbReference type="Pfam" id="PF04658">
    <property type="entry name" value="TAFII55_N"/>
    <property type="match status" value="1"/>
</dbReference>
<dbReference type="EMBL" id="JANBPU010000012">
    <property type="protein sequence ID" value="KAJ1920557.1"/>
    <property type="molecule type" value="Genomic_DNA"/>
</dbReference>
<evidence type="ECO:0000256" key="2">
    <source>
        <dbReference type="ARBA" id="ARBA00009368"/>
    </source>
</evidence>
<feature type="region of interest" description="Disordered" evidence="6">
    <location>
        <begin position="394"/>
        <end position="414"/>
    </location>
</feature>
<dbReference type="GO" id="GO:0051123">
    <property type="term" value="P:RNA polymerase II preinitiation complex assembly"/>
    <property type="evidence" value="ECO:0007669"/>
    <property type="project" value="TreeGrafter"/>
</dbReference>
<feature type="domain" description="TAFII55 protein conserved region" evidence="7">
    <location>
        <begin position="55"/>
        <end position="203"/>
    </location>
</feature>
<dbReference type="InterPro" id="IPR037817">
    <property type="entry name" value="TAF7"/>
</dbReference>
<protein>
    <recommendedName>
        <fullName evidence="7">TAFII55 protein conserved region domain-containing protein</fullName>
    </recommendedName>
</protein>
<feature type="region of interest" description="Disordered" evidence="6">
    <location>
        <begin position="216"/>
        <end position="258"/>
    </location>
</feature>
<dbReference type="PANTHER" id="PTHR12228">
    <property type="entry name" value="TRANSCRIPTION INITIATION FACTOR TFIID 55 KD SUBUNIT-RELATED"/>
    <property type="match status" value="1"/>
</dbReference>
<dbReference type="SMART" id="SM01370">
    <property type="entry name" value="TAFII55_N"/>
    <property type="match status" value="1"/>
</dbReference>
<feature type="region of interest" description="Disordered" evidence="6">
    <location>
        <begin position="274"/>
        <end position="350"/>
    </location>
</feature>
<gene>
    <name evidence="8" type="ORF">H4219_001257</name>
</gene>
<dbReference type="PANTHER" id="PTHR12228:SF0">
    <property type="entry name" value="TATA-BOX BINDING PROTEIN ASSOCIATED FACTOR 7"/>
    <property type="match status" value="1"/>
</dbReference>
<comment type="subcellular location">
    <subcellularLocation>
        <location evidence="1">Nucleus</location>
    </subcellularLocation>
</comment>
<keyword evidence="5" id="KW-0539">Nucleus</keyword>
<comment type="similarity">
    <text evidence="2">Belongs to the TAF7 family.</text>
</comment>
<evidence type="ECO:0000313" key="9">
    <source>
        <dbReference type="Proteomes" id="UP001150538"/>
    </source>
</evidence>
<feature type="compositionally biased region" description="Acidic residues" evidence="6">
    <location>
        <begin position="278"/>
        <end position="339"/>
    </location>
</feature>
<dbReference type="AlphaFoldDB" id="A0A9W8A1I5"/>
<dbReference type="Proteomes" id="UP001150538">
    <property type="component" value="Unassembled WGS sequence"/>
</dbReference>
<dbReference type="GO" id="GO:0005669">
    <property type="term" value="C:transcription factor TFIID complex"/>
    <property type="evidence" value="ECO:0007669"/>
    <property type="project" value="InterPro"/>
</dbReference>
<dbReference type="OrthoDB" id="153872at2759"/>
<evidence type="ECO:0000313" key="8">
    <source>
        <dbReference type="EMBL" id="KAJ1920557.1"/>
    </source>
</evidence>